<dbReference type="eggNOG" id="ENOG502RX4E">
    <property type="taxonomic scope" value="Eukaryota"/>
</dbReference>
<dbReference type="Proteomes" id="UP000019132">
    <property type="component" value="Unassembled WGS sequence"/>
</dbReference>
<keyword evidence="4" id="KW-1185">Reference proteome</keyword>
<organism evidence="3 4">
    <name type="scientific">Globisporangium ultimum (strain ATCC 200006 / CBS 805.95 / DAOM BR144)</name>
    <name type="common">Pythium ultimum</name>
    <dbReference type="NCBI Taxonomy" id="431595"/>
    <lineage>
        <taxon>Eukaryota</taxon>
        <taxon>Sar</taxon>
        <taxon>Stramenopiles</taxon>
        <taxon>Oomycota</taxon>
        <taxon>Peronosporomycetes</taxon>
        <taxon>Pythiales</taxon>
        <taxon>Pythiaceae</taxon>
        <taxon>Globisporangium</taxon>
    </lineage>
</organism>
<dbReference type="EMBL" id="GL376626">
    <property type="status" value="NOT_ANNOTATED_CDS"/>
    <property type="molecule type" value="Genomic_DNA"/>
</dbReference>
<feature type="coiled-coil region" evidence="1">
    <location>
        <begin position="185"/>
        <end position="212"/>
    </location>
</feature>
<sequence length="491" mass="53905">MVPSTPPSSASHDASASVLESTLEDVLAFIDDLDAELVSSSAATPAASSAVDSDDDPLLHIQSAELLSFIDATMSSNASFFLDPLQPPLESSSADMKTEVAETSAASDSVAAGAEAEESKEAAGSVRTAATRKRNTYRDKMKHELQYLRLRTVELEEKLIALKQGTTLVSPEDKALLDSAWKRIAANQKEYRKQSEAENERLKREVHQQIEMAGQMQQTLGKRLTNGEILGNCVKKGRKSTTTLDEEEEFAALTRDLAAAFSRMDAVFQENEIAKRDAGRARSATMKMGVSETSGEPFPYTELIDVIFTPFDCRMASRAVWLSALQIFVHRPRPGLERVWHTKNAFAVKFEDVMPLENSGVVTFRTKLVVQKFFESDDRMVIVWRSITAPEDDPSGIFADETGWASVEPVSTSAGYVNHSGCSIIRTCVHMVRRHKDSALVIDAEKQNDPSVEQITDLFITSSEVDMSGLMKTFESILLDEVNAASGSSES</sequence>
<reference evidence="3" key="3">
    <citation type="submission" date="2015-02" db="UniProtKB">
        <authorList>
            <consortium name="EnsemblProtists"/>
        </authorList>
    </citation>
    <scope>IDENTIFICATION</scope>
    <source>
        <strain evidence="3">DAOM BR144</strain>
    </source>
</reference>
<evidence type="ECO:0008006" key="5">
    <source>
        <dbReference type="Google" id="ProtNLM"/>
    </source>
</evidence>
<accession>K3W9G1</accession>
<feature type="region of interest" description="Disordered" evidence="2">
    <location>
        <begin position="91"/>
        <end position="135"/>
    </location>
</feature>
<name>K3W9G1_GLOUD</name>
<dbReference type="OMA" id="DSEFLGM"/>
<dbReference type="VEuPathDB" id="FungiDB:PYU1_G001602"/>
<proteinExistence type="predicted"/>
<dbReference type="AlphaFoldDB" id="K3W9G1"/>
<protein>
    <recommendedName>
        <fullName evidence="5">START domain-containing protein</fullName>
    </recommendedName>
</protein>
<dbReference type="PANTHER" id="PTHR35796:SF3">
    <property type="entry name" value="BHLH DOMAIN-CONTAINING PROTEIN"/>
    <property type="match status" value="1"/>
</dbReference>
<evidence type="ECO:0000313" key="4">
    <source>
        <dbReference type="Proteomes" id="UP000019132"/>
    </source>
</evidence>
<keyword evidence="1" id="KW-0175">Coiled coil</keyword>
<dbReference type="InParanoid" id="K3W9G1"/>
<evidence type="ECO:0000256" key="1">
    <source>
        <dbReference type="SAM" id="Coils"/>
    </source>
</evidence>
<dbReference type="EnsemblProtists" id="PYU1_T001602">
    <property type="protein sequence ID" value="PYU1_T001602"/>
    <property type="gene ID" value="PYU1_G001602"/>
</dbReference>
<reference evidence="4" key="1">
    <citation type="journal article" date="2010" name="Genome Biol.">
        <title>Genome sequence of the necrotrophic plant pathogen Pythium ultimum reveals original pathogenicity mechanisms and effector repertoire.</title>
        <authorList>
            <person name="Levesque C.A."/>
            <person name="Brouwer H."/>
            <person name="Cano L."/>
            <person name="Hamilton J.P."/>
            <person name="Holt C."/>
            <person name="Huitema E."/>
            <person name="Raffaele S."/>
            <person name="Robideau G.P."/>
            <person name="Thines M."/>
            <person name="Win J."/>
            <person name="Zerillo M.M."/>
            <person name="Beakes G.W."/>
            <person name="Boore J.L."/>
            <person name="Busam D."/>
            <person name="Dumas B."/>
            <person name="Ferriera S."/>
            <person name="Fuerstenberg S.I."/>
            <person name="Gachon C.M."/>
            <person name="Gaulin E."/>
            <person name="Govers F."/>
            <person name="Grenville-Briggs L."/>
            <person name="Horner N."/>
            <person name="Hostetler J."/>
            <person name="Jiang R.H."/>
            <person name="Johnson J."/>
            <person name="Krajaejun T."/>
            <person name="Lin H."/>
            <person name="Meijer H.J."/>
            <person name="Moore B."/>
            <person name="Morris P."/>
            <person name="Phuntmart V."/>
            <person name="Puiu D."/>
            <person name="Shetty J."/>
            <person name="Stajich J.E."/>
            <person name="Tripathy S."/>
            <person name="Wawra S."/>
            <person name="van West P."/>
            <person name="Whitty B.R."/>
            <person name="Coutinho P.M."/>
            <person name="Henrissat B."/>
            <person name="Martin F."/>
            <person name="Thomas P.D."/>
            <person name="Tyler B.M."/>
            <person name="De Vries R.P."/>
            <person name="Kamoun S."/>
            <person name="Yandell M."/>
            <person name="Tisserat N."/>
            <person name="Buell C.R."/>
        </authorList>
    </citation>
    <scope>NUCLEOTIDE SEQUENCE</scope>
    <source>
        <strain evidence="4">DAOM:BR144</strain>
    </source>
</reference>
<dbReference type="PANTHER" id="PTHR35796">
    <property type="entry name" value="HYPOTHETICAL CYTOSOLIC PROTEIN"/>
    <property type="match status" value="1"/>
</dbReference>
<evidence type="ECO:0000256" key="2">
    <source>
        <dbReference type="SAM" id="MobiDB-lite"/>
    </source>
</evidence>
<evidence type="ECO:0000313" key="3">
    <source>
        <dbReference type="EnsemblProtists" id="PYU1_T001602"/>
    </source>
</evidence>
<dbReference type="HOGENOM" id="CLU_027764_0_0_1"/>
<reference evidence="4" key="2">
    <citation type="submission" date="2010-04" db="EMBL/GenBank/DDBJ databases">
        <authorList>
            <person name="Buell R."/>
            <person name="Hamilton J."/>
            <person name="Hostetler J."/>
        </authorList>
    </citation>
    <scope>NUCLEOTIDE SEQUENCE [LARGE SCALE GENOMIC DNA]</scope>
    <source>
        <strain evidence="4">DAOM:BR144</strain>
    </source>
</reference>
<feature type="compositionally biased region" description="Low complexity" evidence="2">
    <location>
        <begin position="104"/>
        <end position="114"/>
    </location>
</feature>